<dbReference type="InterPro" id="IPR005821">
    <property type="entry name" value="Ion_trans_dom"/>
</dbReference>
<dbReference type="Pfam" id="PF00520">
    <property type="entry name" value="Ion_trans"/>
    <property type="match status" value="4"/>
</dbReference>
<dbReference type="GO" id="GO:0019228">
    <property type="term" value="P:neuronal action potential"/>
    <property type="evidence" value="ECO:0007669"/>
    <property type="project" value="TreeGrafter"/>
</dbReference>
<feature type="transmembrane region" description="Helical" evidence="19">
    <location>
        <begin position="1185"/>
        <end position="1206"/>
    </location>
</feature>
<evidence type="ECO:0000259" key="20">
    <source>
        <dbReference type="Pfam" id="PF00520"/>
    </source>
</evidence>
<keyword evidence="14" id="KW-0407">Ion channel</keyword>
<keyword evidence="8 19" id="KW-1133">Transmembrane helix</keyword>
<keyword evidence="24" id="KW-1185">Reference proteome</keyword>
<dbReference type="FunFam" id="1.10.287.70:FF:000001">
    <property type="entry name" value="Sodium channel protein"/>
    <property type="match status" value="1"/>
</dbReference>
<dbReference type="CDD" id="cd13433">
    <property type="entry name" value="Na_channel_gate"/>
    <property type="match status" value="1"/>
</dbReference>
<dbReference type="FunFam" id="1.10.287.70:FF:000117">
    <property type="entry name" value="Voltage-gated Ca2+ channel, alpha subunit"/>
    <property type="match status" value="1"/>
</dbReference>
<feature type="region of interest" description="Disordered" evidence="18">
    <location>
        <begin position="480"/>
        <end position="511"/>
    </location>
</feature>
<feature type="transmembrane region" description="Helical" evidence="19">
    <location>
        <begin position="1382"/>
        <end position="1413"/>
    </location>
</feature>
<dbReference type="FunFam" id="1.20.120.350:FF:000003">
    <property type="entry name" value="Voltage-dependent sodium channel"/>
    <property type="match status" value="1"/>
</dbReference>
<evidence type="ECO:0000313" key="24">
    <source>
        <dbReference type="Proteomes" id="UP000261640"/>
    </source>
</evidence>
<evidence type="ECO:0000256" key="13">
    <source>
        <dbReference type="ARBA" id="ARBA00023201"/>
    </source>
</evidence>
<comment type="function">
    <text evidence="16">Pore-forming subunit of a voltage-gated sodium (Nav) channel that directly mediates the depolarizing phase of action potentials in excitable membranes. Navs, also called VGSCs (voltage-gated sodium channels) or VDSCs (voltage-dependent sodium channels), operate by switching between closed and open conformations depending on the voltage difference across the membrane. In the open conformation they allow Na(+) ions to selectively pass through the pore, along their electrochemical gradient. The influx of Na+ ions provokes membrane depolarization, initiating the propagation of electrical signals throughout cells and tissues.</text>
</comment>
<dbReference type="Gene3D" id="1.20.120.350">
    <property type="entry name" value="Voltage-gated potassium channels. Chain C"/>
    <property type="match status" value="4"/>
</dbReference>
<feature type="region of interest" description="Disordered" evidence="18">
    <location>
        <begin position="856"/>
        <end position="893"/>
    </location>
</feature>
<evidence type="ECO:0000256" key="2">
    <source>
        <dbReference type="ARBA" id="ARBA00022448"/>
    </source>
</evidence>
<dbReference type="GO" id="GO:0086010">
    <property type="term" value="P:membrane depolarization during action potential"/>
    <property type="evidence" value="ECO:0007669"/>
    <property type="project" value="TreeGrafter"/>
</dbReference>
<feature type="transmembrane region" description="Helical" evidence="19">
    <location>
        <begin position="979"/>
        <end position="998"/>
    </location>
</feature>
<dbReference type="FunFam" id="1.10.238.10:FF:000002">
    <property type="entry name" value="Sodium channel protein"/>
    <property type="match status" value="1"/>
</dbReference>
<dbReference type="GeneID" id="113132620"/>
<comment type="subunit">
    <text evidence="17">Voltage-gated sodium (Nav) channels consist of an ion-conducting alpha subunit which is functional on its own associated with regulatory beta subunits.</text>
</comment>
<dbReference type="PANTHER" id="PTHR10037:SF288">
    <property type="entry name" value="SODIUM CHANNEL PROTEIN PARA"/>
    <property type="match status" value="1"/>
</dbReference>
<feature type="transmembrane region" description="Helical" evidence="19">
    <location>
        <begin position="941"/>
        <end position="959"/>
    </location>
</feature>
<feature type="transmembrane region" description="Helical" evidence="19">
    <location>
        <begin position="674"/>
        <end position="694"/>
    </location>
</feature>
<dbReference type="InterPro" id="IPR044564">
    <property type="entry name" value="Na_chnl_inactivation_gate"/>
</dbReference>
<dbReference type="GeneTree" id="ENSGT00940000167873"/>
<keyword evidence="10" id="KW-0406">Ion transport</keyword>
<keyword evidence="7" id="KW-0851">Voltage-gated channel</keyword>
<feature type="transmembrane region" description="Helical" evidence="19">
    <location>
        <begin position="284"/>
        <end position="307"/>
    </location>
</feature>
<protein>
    <submittedName>
        <fullName evidence="23">Sodium channel protein type 4 subunit alpha B-like</fullName>
    </submittedName>
</protein>
<feature type="transmembrane region" description="Helical" evidence="19">
    <location>
        <begin position="1295"/>
        <end position="1313"/>
    </location>
</feature>
<feature type="transmembrane region" description="Helical" evidence="19">
    <location>
        <begin position="585"/>
        <end position="607"/>
    </location>
</feature>
<dbReference type="GO" id="GO:0001518">
    <property type="term" value="C:voltage-gated sodium channel complex"/>
    <property type="evidence" value="ECO:0007669"/>
    <property type="project" value="InterPro"/>
</dbReference>
<keyword evidence="5 19" id="KW-0812">Transmembrane</keyword>
<reference evidence="23" key="2">
    <citation type="submission" date="2025-09" db="UniProtKB">
        <authorList>
            <consortium name="Ensembl"/>
        </authorList>
    </citation>
    <scope>IDENTIFICATION</scope>
</reference>
<name>A0A3Q3N886_9TELE</name>
<dbReference type="Pfam" id="PF24609">
    <property type="entry name" value="IQ_SCN5A_C"/>
    <property type="match status" value="1"/>
</dbReference>
<feature type="domain" description="Ion transport" evidence="20">
    <location>
        <begin position="939"/>
        <end position="1214"/>
    </location>
</feature>
<feature type="compositionally biased region" description="Basic and acidic residues" evidence="18">
    <location>
        <begin position="867"/>
        <end position="882"/>
    </location>
</feature>
<dbReference type="Gene3D" id="1.10.287.70">
    <property type="match status" value="4"/>
</dbReference>
<feature type="transmembrane region" description="Helical" evidence="19">
    <location>
        <begin position="619"/>
        <end position="639"/>
    </location>
</feature>
<dbReference type="InterPro" id="IPR010526">
    <property type="entry name" value="Na_trans_assoc_dom"/>
</dbReference>
<evidence type="ECO:0000256" key="14">
    <source>
        <dbReference type="ARBA" id="ARBA00023303"/>
    </source>
</evidence>
<dbReference type="PANTHER" id="PTHR10037">
    <property type="entry name" value="VOLTAGE-GATED CATION CHANNEL CALCIUM AND SODIUM"/>
    <property type="match status" value="1"/>
</dbReference>
<feature type="transmembrane region" description="Helical" evidence="19">
    <location>
        <begin position="1482"/>
        <end position="1504"/>
    </location>
</feature>
<evidence type="ECO:0000256" key="19">
    <source>
        <dbReference type="SAM" id="Phobius"/>
    </source>
</evidence>
<feature type="domain" description="Sodium ion transport-associated" evidence="21">
    <location>
        <begin position="863"/>
        <end position="933"/>
    </location>
</feature>
<evidence type="ECO:0000256" key="8">
    <source>
        <dbReference type="ARBA" id="ARBA00022989"/>
    </source>
</evidence>
<feature type="transmembrane region" description="Helical" evidence="19">
    <location>
        <begin position="1433"/>
        <end position="1457"/>
    </location>
</feature>
<feature type="transmembrane region" description="Helical" evidence="19">
    <location>
        <begin position="229"/>
        <end position="248"/>
    </location>
</feature>
<evidence type="ECO:0000259" key="22">
    <source>
        <dbReference type="Pfam" id="PF24609"/>
    </source>
</evidence>
<comment type="subcellular location">
    <subcellularLocation>
        <location evidence="1">Cell membrane</location>
        <topology evidence="1">Multi-pass membrane protein</topology>
    </subcellularLocation>
</comment>
<keyword evidence="12" id="KW-1015">Disulfide bond</keyword>
<evidence type="ECO:0000256" key="5">
    <source>
        <dbReference type="ARBA" id="ARBA00022692"/>
    </source>
</evidence>
<dbReference type="GO" id="GO:0005248">
    <property type="term" value="F:voltage-gated sodium channel activity"/>
    <property type="evidence" value="ECO:0007669"/>
    <property type="project" value="InterPro"/>
</dbReference>
<dbReference type="OrthoDB" id="2984333at2759"/>
<evidence type="ECO:0000256" key="17">
    <source>
        <dbReference type="ARBA" id="ARBA00064899"/>
    </source>
</evidence>
<evidence type="ECO:0000256" key="15">
    <source>
        <dbReference type="ARBA" id="ARBA00038083"/>
    </source>
</evidence>
<dbReference type="RefSeq" id="XP_026166666.1">
    <property type="nucleotide sequence ID" value="XM_026310881.1"/>
</dbReference>
<evidence type="ECO:0000256" key="9">
    <source>
        <dbReference type="ARBA" id="ARBA00023053"/>
    </source>
</evidence>
<dbReference type="Ensembl" id="ENSMAMT00000032552.2">
    <property type="protein sequence ID" value="ENSMAMP00000031721.1"/>
    <property type="gene ID" value="ENSMAMG00000021354.2"/>
</dbReference>
<feature type="transmembrane region" description="Helical" evidence="19">
    <location>
        <begin position="1069"/>
        <end position="1092"/>
    </location>
</feature>
<dbReference type="Gene3D" id="1.20.5.1190">
    <property type="entry name" value="iswi atpase"/>
    <property type="match status" value="1"/>
</dbReference>
<evidence type="ECO:0000256" key="12">
    <source>
        <dbReference type="ARBA" id="ARBA00023157"/>
    </source>
</evidence>
<dbReference type="InterPro" id="IPR027359">
    <property type="entry name" value="Volt_channel_dom_sf"/>
</dbReference>
<keyword evidence="6" id="KW-0677">Repeat</keyword>
<feature type="compositionally biased region" description="Basic and acidic residues" evidence="18">
    <location>
        <begin position="480"/>
        <end position="505"/>
    </location>
</feature>
<keyword evidence="3" id="KW-0894">Sodium channel</keyword>
<feature type="transmembrane region" description="Helical" evidence="19">
    <location>
        <begin position="421"/>
        <end position="443"/>
    </location>
</feature>
<keyword evidence="9" id="KW-0915">Sodium</keyword>
<dbReference type="Pfam" id="PF06512">
    <property type="entry name" value="Na_trans_assoc"/>
    <property type="match status" value="1"/>
</dbReference>
<feature type="transmembrane region" description="Helical" evidence="19">
    <location>
        <begin position="1325"/>
        <end position="1345"/>
    </location>
</feature>
<sequence length="1659" mass="191209">MTSRKMSFFEFWRSQKERGEVLKRAGQLRLHPSQLKQLLGDSSIRAELQNARTVSLLPPVGTEVFRRFTPASLQESQRRQEAETEQLRNTEVAEKDLPKPAIHLEAGKPLPFIYGDPPPQLLNTPLEELDPFYQSQKTFIVLSKGNIIHRFNAGSACYLLSPFSAVRTFTIKILNHFLFRLFILLTLLINCIFMSHHYVFLAIYTFEVFTKVVSRGFCIGRFTFLRDPWNWLDVLVISTTFLTVFEGFGKVSVLRVASVLLKLISVYPGMRMTAGALVRSVKRFVNVTILMAFSLSILSLIGLQLFMGTMRHKCVQMPLWSPSNLTNNISQDDFHTYINSPENYYYFDPDHPDPLLCGNSSNAGGCPEGFSCLRCGKNPNYGFTNFDSFGWSLLSLIRLMGKDYWENLLQLVLRAADKISVFFFVLVLSSCFCLISLFVAVVAKSCVEQDEAAIAEAKRKEEEFIRIQEVMKRREKATSCREELSEKQDSVSEKKNSDAETKIQEQEQAAMEEPEEDQRSCCSCWYTFANLFLKWNCCGCWRWFKQRIYAFVMNPFFDLGIVLCIVLNIIFVAMIHYPMTMDFEYLLSIAQLVFTSIFTLEMILKIIALDPYGYFKVGWNIFEFFLVVLTVLELFQHFMEGFGLMRVFRLGRWWPTFNLFLRITGSAWKALRNLTLILFIMVFLFSVVGMQLFFEDYGRNVHHITMDGQLPRWHMHDFFHTFILVIRILCGEWIETLWDCMEVSGQTTCLIFYFMVLIVGNLLVLSLFLGLLLSSICGDNLEAPKEKNNVQIAINQICRAVTGTRIWILKHICPFQGKKNQIIRNQKAVDSKTDKKKDCITLTILASEVKPVDVDSTRVPTAEAEEVDLKMPENEEEKKQQKLSDVQQDDDKNHEGNTPEDCCCDSCYCCCPVLDIDTSQGTGRVWSNFRRACLSIVRHKCFEAFVIFIILLSSAVLVFEDIHLQQRPVLQRVLDIADLVFTVLFLLEMVLKWIALGFKKYFTCAWCWLDFVILAVSLMSLTAESLGYYELGAGLSLRIVRALRPLRILSRFQGLRVVLRALAVTLRSMWSVLLVIFVVWLFFCIVGVDMFAGKYQYCYNETTKEHFSHEEVNNFSECLSLMFDNSSDVSWRNHKINYDNVAIGYLALLQVATLKGWLDIMYAAVDSTMVESQPVYEDNLYIYQYFILFIFIGCFFTSNLFIRVFIDTMDMQRHKFGGKHVFMTEEQQRCSRAMKKRLTKTPMKPLPRPQGKCRAWLFDLVTRPSFEVFMVAVICLNMVILMLETDQQSTEKEIILYWCRFSFFIIFFIEFLLKIIALRHHYFTVGWNILDFVVLFVCTVEIFFADIMFKYLIAVTLFPMLRLARIFRILHLCHCGREIQKLLLAFGMSLPAVFNVCLLLFLLMFTYSIFGMIAFAHVKKHAMIDDMLNFETFVNSMICMFVITTTAGWDGFLQAFLQTPPDCDREIEIPGTTIRGNCGDSVVAISFFTSYILLSVLLMIPLYISVILEVLNVDDPEQPSDDDLQMFYKTWTKFDPDDSQVILYSQLSEFCDSLQDPLKIPKPNTINLVNMDLPLLPGDKIRCSDVLLAVTTQVFGDSGEKDALKARLEEKFTTKNSSKVLCEPISSTLRRKQEEVAAAVIQRAYRKHLQEPPGGASGV</sequence>
<comment type="similarity">
    <text evidence="15">Belongs to the sodium channel (TC 1.A.1.10) family. Nav1.4/SCN4A subfamily.</text>
</comment>
<feature type="domain" description="Ion transport" evidence="20">
    <location>
        <begin position="1264"/>
        <end position="1510"/>
    </location>
</feature>
<accession>A0A3Q3N886</accession>
<organism evidence="23 24">
    <name type="scientific">Mastacembelus armatus</name>
    <name type="common">zig-zag eel</name>
    <dbReference type="NCBI Taxonomy" id="205130"/>
    <lineage>
        <taxon>Eukaryota</taxon>
        <taxon>Metazoa</taxon>
        <taxon>Chordata</taxon>
        <taxon>Craniata</taxon>
        <taxon>Vertebrata</taxon>
        <taxon>Euteleostomi</taxon>
        <taxon>Actinopterygii</taxon>
        <taxon>Neopterygii</taxon>
        <taxon>Teleostei</taxon>
        <taxon>Neoteleostei</taxon>
        <taxon>Acanthomorphata</taxon>
        <taxon>Anabantaria</taxon>
        <taxon>Synbranchiformes</taxon>
        <taxon>Mastacembelidae</taxon>
        <taxon>Mastacembelus</taxon>
    </lineage>
</organism>
<evidence type="ECO:0000256" key="4">
    <source>
        <dbReference type="ARBA" id="ARBA00022475"/>
    </source>
</evidence>
<feature type="domain" description="Ion transport" evidence="20">
    <location>
        <begin position="177"/>
        <end position="451"/>
    </location>
</feature>
<feature type="transmembrane region" description="Helical" evidence="19">
    <location>
        <begin position="556"/>
        <end position="579"/>
    </location>
</feature>
<keyword evidence="4" id="KW-1003">Cell membrane</keyword>
<evidence type="ECO:0000256" key="3">
    <source>
        <dbReference type="ARBA" id="ARBA00022461"/>
    </source>
</evidence>
<evidence type="ECO:0000256" key="11">
    <source>
        <dbReference type="ARBA" id="ARBA00023136"/>
    </source>
</evidence>
<dbReference type="SUPFAM" id="SSF81324">
    <property type="entry name" value="Voltage-gated potassium channels"/>
    <property type="match status" value="4"/>
</dbReference>
<evidence type="ECO:0000313" key="23">
    <source>
        <dbReference type="Ensembl" id="ENSMAMP00000031721.1"/>
    </source>
</evidence>
<evidence type="ECO:0000256" key="18">
    <source>
        <dbReference type="SAM" id="MobiDB-lite"/>
    </source>
</evidence>
<feature type="domain" description="Ion transport" evidence="20">
    <location>
        <begin position="555"/>
        <end position="776"/>
    </location>
</feature>
<keyword evidence="2" id="KW-0813">Transport</keyword>
<dbReference type="Proteomes" id="UP000261640">
    <property type="component" value="Unplaced"/>
</dbReference>
<feature type="transmembrane region" description="Helical" evidence="19">
    <location>
        <begin position="1142"/>
        <end position="1165"/>
    </location>
</feature>
<evidence type="ECO:0000256" key="10">
    <source>
        <dbReference type="ARBA" id="ARBA00023065"/>
    </source>
</evidence>
<keyword evidence="13" id="KW-0739">Sodium transport</keyword>
<dbReference type="Gene3D" id="1.10.238.10">
    <property type="entry name" value="EF-hand"/>
    <property type="match status" value="1"/>
</dbReference>
<evidence type="ECO:0000256" key="1">
    <source>
        <dbReference type="ARBA" id="ARBA00004651"/>
    </source>
</evidence>
<reference evidence="23" key="1">
    <citation type="submission" date="2025-08" db="UniProtKB">
        <authorList>
            <consortium name="Ensembl"/>
        </authorList>
    </citation>
    <scope>IDENTIFICATION</scope>
</reference>
<feature type="transmembrane region" description="Helical" evidence="19">
    <location>
        <begin position="1005"/>
        <end position="1023"/>
    </location>
</feature>
<feature type="transmembrane region" description="Helical" evidence="19">
    <location>
        <begin position="1266"/>
        <end position="1283"/>
    </location>
</feature>
<evidence type="ECO:0000256" key="16">
    <source>
        <dbReference type="ARBA" id="ARBA00055248"/>
    </source>
</evidence>
<evidence type="ECO:0000256" key="7">
    <source>
        <dbReference type="ARBA" id="ARBA00022882"/>
    </source>
</evidence>
<feature type="domain" description="SCN5A-like C-terminal IQ motif" evidence="22">
    <location>
        <begin position="1627"/>
        <end position="1650"/>
    </location>
</feature>
<dbReference type="InterPro" id="IPR000434">
    <property type="entry name" value="PC1"/>
</dbReference>
<dbReference type="PRINTS" id="PR00500">
    <property type="entry name" value="POLYCYSTIN1"/>
</dbReference>
<keyword evidence="11 19" id="KW-0472">Membrane</keyword>
<dbReference type="InterPro" id="IPR043203">
    <property type="entry name" value="VGCC_Ca_Na"/>
</dbReference>
<evidence type="ECO:0000259" key="21">
    <source>
        <dbReference type="Pfam" id="PF06512"/>
    </source>
</evidence>
<feature type="transmembrane region" description="Helical" evidence="19">
    <location>
        <begin position="750"/>
        <end position="773"/>
    </location>
</feature>
<dbReference type="InterPro" id="IPR058542">
    <property type="entry name" value="IQ_SCN5A_C"/>
</dbReference>
<proteinExistence type="inferred from homology"/>
<feature type="transmembrane region" description="Helical" evidence="19">
    <location>
        <begin position="260"/>
        <end position="278"/>
    </location>
</feature>
<feature type="transmembrane region" description="Helical" evidence="19">
    <location>
        <begin position="177"/>
        <end position="204"/>
    </location>
</feature>
<dbReference type="RefSeq" id="XP_026166668.1">
    <property type="nucleotide sequence ID" value="XM_026310883.1"/>
</dbReference>
<evidence type="ECO:0000256" key="6">
    <source>
        <dbReference type="ARBA" id="ARBA00022737"/>
    </source>
</evidence>
<dbReference type="InParanoid" id="A0A3Q3N886"/>